<organism evidence="1 2">
    <name type="scientific">Nocardia vinacea</name>
    <dbReference type="NCBI Taxonomy" id="96468"/>
    <lineage>
        <taxon>Bacteria</taxon>
        <taxon>Bacillati</taxon>
        <taxon>Actinomycetota</taxon>
        <taxon>Actinomycetes</taxon>
        <taxon>Mycobacteriales</taxon>
        <taxon>Nocardiaceae</taxon>
        <taxon>Nocardia</taxon>
    </lineage>
</organism>
<name>A0ABZ1YVV7_9NOCA</name>
<sequence length="214" mass="23729">MPNELEDLPYARYLTPLESDLEPEGDYDCVHITGDDIDDIEAGNSRFAETVFTSLAINRGSLRFSRFTDVWQRNVRWVGTDLSDTSWQDVELIAGALSGVDAGGANLRRVRFEGCKFDSVNFRKAKLREVQFVDCVLRHTDFGDAELTKVTFPGTTVEGLLINRARLQQVDLRGAAHLNVAEGLDALRGATITPLQLLDLAPEFAKAIGLTVRD</sequence>
<dbReference type="SUPFAM" id="SSF141571">
    <property type="entry name" value="Pentapeptide repeat-like"/>
    <property type="match status" value="1"/>
</dbReference>
<dbReference type="PANTHER" id="PTHR42999:SF1">
    <property type="entry name" value="PENTAPEPTIDE REPEAT-CONTAINING PROTEIN"/>
    <property type="match status" value="1"/>
</dbReference>
<gene>
    <name evidence="1" type="ORF">OG563_44245</name>
</gene>
<dbReference type="Pfam" id="PF13599">
    <property type="entry name" value="Pentapeptide_4"/>
    <property type="match status" value="1"/>
</dbReference>
<accession>A0ABZ1YVV7</accession>
<proteinExistence type="predicted"/>
<dbReference type="Proteomes" id="UP001432062">
    <property type="component" value="Chromosome"/>
</dbReference>
<keyword evidence="2" id="KW-1185">Reference proteome</keyword>
<dbReference type="InterPro" id="IPR052949">
    <property type="entry name" value="PA_immunity-related"/>
</dbReference>
<dbReference type="InterPro" id="IPR001646">
    <property type="entry name" value="5peptide_repeat"/>
</dbReference>
<dbReference type="RefSeq" id="WP_329409548.1">
    <property type="nucleotide sequence ID" value="NZ_CP109441.1"/>
</dbReference>
<evidence type="ECO:0000313" key="2">
    <source>
        <dbReference type="Proteomes" id="UP001432062"/>
    </source>
</evidence>
<reference evidence="1" key="1">
    <citation type="submission" date="2022-10" db="EMBL/GenBank/DDBJ databases">
        <title>The complete genomes of actinobacterial strains from the NBC collection.</title>
        <authorList>
            <person name="Joergensen T.S."/>
            <person name="Alvarez Arevalo M."/>
            <person name="Sterndorff E.B."/>
            <person name="Faurdal D."/>
            <person name="Vuksanovic O."/>
            <person name="Mourched A.-S."/>
            <person name="Charusanti P."/>
            <person name="Shaw S."/>
            <person name="Blin K."/>
            <person name="Weber T."/>
        </authorList>
    </citation>
    <scope>NUCLEOTIDE SEQUENCE</scope>
    <source>
        <strain evidence="1">NBC_01482</strain>
    </source>
</reference>
<dbReference type="EMBL" id="CP109441">
    <property type="protein sequence ID" value="WUV46012.1"/>
    <property type="molecule type" value="Genomic_DNA"/>
</dbReference>
<evidence type="ECO:0000313" key="1">
    <source>
        <dbReference type="EMBL" id="WUV46012.1"/>
    </source>
</evidence>
<protein>
    <submittedName>
        <fullName evidence="1">Pentapeptide repeat-containing protein</fullName>
    </submittedName>
</protein>
<dbReference type="PANTHER" id="PTHR42999">
    <property type="entry name" value="ANTIBIOTIC RESISTANCE PROTEIN MCBG"/>
    <property type="match status" value="1"/>
</dbReference>
<dbReference type="Gene3D" id="2.160.20.80">
    <property type="entry name" value="E3 ubiquitin-protein ligase SopA"/>
    <property type="match status" value="1"/>
</dbReference>